<accession>A0A967F0L4</accession>
<dbReference type="InterPro" id="IPR001663">
    <property type="entry name" value="Rng_hydr_dOase-A"/>
</dbReference>
<dbReference type="Proteomes" id="UP000761264">
    <property type="component" value="Unassembled WGS sequence"/>
</dbReference>
<evidence type="ECO:0000259" key="7">
    <source>
        <dbReference type="PROSITE" id="PS51296"/>
    </source>
</evidence>
<gene>
    <name evidence="8" type="ORF">HBA54_20145</name>
</gene>
<dbReference type="PANTHER" id="PTHR43756">
    <property type="entry name" value="CHOLINE MONOOXYGENASE, CHLOROPLASTIC"/>
    <property type="match status" value="1"/>
</dbReference>
<dbReference type="CDD" id="cd03469">
    <property type="entry name" value="Rieske_RO_Alpha_N"/>
    <property type="match status" value="1"/>
</dbReference>
<keyword evidence="5" id="KW-0408">Iron</keyword>
<name>A0A967F0L4_9PROT</name>
<dbReference type="GO" id="GO:0005506">
    <property type="term" value="F:iron ion binding"/>
    <property type="evidence" value="ECO:0007669"/>
    <property type="project" value="InterPro"/>
</dbReference>
<dbReference type="GO" id="GO:0016491">
    <property type="term" value="F:oxidoreductase activity"/>
    <property type="evidence" value="ECO:0007669"/>
    <property type="project" value="UniProtKB-KW"/>
</dbReference>
<dbReference type="EMBL" id="JAAQPH010000017">
    <property type="protein sequence ID" value="NIA70916.1"/>
    <property type="molecule type" value="Genomic_DNA"/>
</dbReference>
<dbReference type="Gene3D" id="3.90.380.10">
    <property type="entry name" value="Naphthalene 1,2-dioxygenase Alpha Subunit, Chain A, domain 1"/>
    <property type="match status" value="1"/>
</dbReference>
<keyword evidence="3" id="KW-0479">Metal-binding</keyword>
<dbReference type="InterPro" id="IPR017941">
    <property type="entry name" value="Rieske_2Fe-2S"/>
</dbReference>
<dbReference type="SUPFAM" id="SSF50022">
    <property type="entry name" value="ISP domain"/>
    <property type="match status" value="1"/>
</dbReference>
<dbReference type="SUPFAM" id="SSF55961">
    <property type="entry name" value="Bet v1-like"/>
    <property type="match status" value="1"/>
</dbReference>
<keyword evidence="2" id="KW-0001">2Fe-2S</keyword>
<evidence type="ECO:0000313" key="8">
    <source>
        <dbReference type="EMBL" id="NIA70916.1"/>
    </source>
</evidence>
<evidence type="ECO:0000256" key="1">
    <source>
        <dbReference type="ARBA" id="ARBA00001962"/>
    </source>
</evidence>
<dbReference type="RefSeq" id="WP_167228008.1">
    <property type="nucleotide sequence ID" value="NZ_JAAQPH010000017.1"/>
</dbReference>
<comment type="cofactor">
    <cofactor evidence="1">
        <name>Fe cation</name>
        <dbReference type="ChEBI" id="CHEBI:24875"/>
    </cofactor>
</comment>
<keyword evidence="4" id="KW-0560">Oxidoreductase</keyword>
<comment type="caution">
    <text evidence="8">The sequence shown here is derived from an EMBL/GenBank/DDBJ whole genome shotgun (WGS) entry which is preliminary data.</text>
</comment>
<dbReference type="CDD" id="cd00680">
    <property type="entry name" value="RHO_alpha_C"/>
    <property type="match status" value="1"/>
</dbReference>
<evidence type="ECO:0000256" key="3">
    <source>
        <dbReference type="ARBA" id="ARBA00022723"/>
    </source>
</evidence>
<reference evidence="8" key="1">
    <citation type="submission" date="2020-03" db="EMBL/GenBank/DDBJ databases">
        <title>Genome of Pelagibius litoralis DSM 21314T.</title>
        <authorList>
            <person name="Wang G."/>
        </authorList>
    </citation>
    <scope>NUCLEOTIDE SEQUENCE</scope>
    <source>
        <strain evidence="8">DSM 21314</strain>
    </source>
</reference>
<dbReference type="AlphaFoldDB" id="A0A967F0L4"/>
<dbReference type="InterPro" id="IPR015879">
    <property type="entry name" value="Ring_hydroxy_dOase_asu_C_dom"/>
</dbReference>
<organism evidence="8 9">
    <name type="scientific">Pelagibius litoralis</name>
    <dbReference type="NCBI Taxonomy" id="374515"/>
    <lineage>
        <taxon>Bacteria</taxon>
        <taxon>Pseudomonadati</taxon>
        <taxon>Pseudomonadota</taxon>
        <taxon>Alphaproteobacteria</taxon>
        <taxon>Rhodospirillales</taxon>
        <taxon>Rhodovibrionaceae</taxon>
        <taxon>Pelagibius</taxon>
    </lineage>
</organism>
<feature type="domain" description="Rieske" evidence="7">
    <location>
        <begin position="52"/>
        <end position="165"/>
    </location>
</feature>
<dbReference type="PANTHER" id="PTHR43756:SF5">
    <property type="entry name" value="CHOLINE MONOOXYGENASE, CHLOROPLASTIC"/>
    <property type="match status" value="1"/>
</dbReference>
<dbReference type="Pfam" id="PF00848">
    <property type="entry name" value="Ring_hydroxyl_A"/>
    <property type="match status" value="1"/>
</dbReference>
<proteinExistence type="predicted"/>
<protein>
    <submittedName>
        <fullName evidence="8">Rieske 2Fe-2S domain-containing protein</fullName>
    </submittedName>
</protein>
<evidence type="ECO:0000256" key="5">
    <source>
        <dbReference type="ARBA" id="ARBA00023004"/>
    </source>
</evidence>
<dbReference type="Pfam" id="PF00355">
    <property type="entry name" value="Rieske"/>
    <property type="match status" value="1"/>
</dbReference>
<dbReference type="PROSITE" id="PS51296">
    <property type="entry name" value="RIESKE"/>
    <property type="match status" value="1"/>
</dbReference>
<keyword evidence="6" id="KW-0411">Iron-sulfur</keyword>
<evidence type="ECO:0000313" key="9">
    <source>
        <dbReference type="Proteomes" id="UP000761264"/>
    </source>
</evidence>
<evidence type="ECO:0000256" key="2">
    <source>
        <dbReference type="ARBA" id="ARBA00022714"/>
    </source>
</evidence>
<dbReference type="PRINTS" id="PR00090">
    <property type="entry name" value="RNGDIOXGNASE"/>
</dbReference>
<sequence>MSSWLPREIEAQRDALQRVLQPIETAGGLPNEAYTADAFAALERDLVLARGWTCIGVGAWVPQPGDLRPVKLLGLPLLLLRDREGAVKVFHNVCSHRGMELVSQPCRSKGLIRCPYHSWSYGLDGALKATPFIGGPGTRDCPGFDRADHGLKAVRSAVWCDAVFVDLSGEAEDFASFIAPLAERWGAFDAARLRHGGPDSAFTIELNCNWKLAVENYCEAYHLPWIHPSLNQYSRLEDHYNVAVEGHMAGQGSTAYRATLSDDGRAFPEHPDLPGQWQGGAEYIALFPNVLFGVHADHFYSVVLEPLAPGRTREHFEIYYFDDQALGDSLADLRAANTHQWRGIFEEDRGVVEGMQAGRASPAFQGGVFSPVMDGPTHCFHLWMAARLLG</sequence>
<evidence type="ECO:0000256" key="4">
    <source>
        <dbReference type="ARBA" id="ARBA00023002"/>
    </source>
</evidence>
<evidence type="ECO:0000256" key="6">
    <source>
        <dbReference type="ARBA" id="ARBA00023014"/>
    </source>
</evidence>
<dbReference type="Gene3D" id="2.102.10.10">
    <property type="entry name" value="Rieske [2Fe-2S] iron-sulphur domain"/>
    <property type="match status" value="1"/>
</dbReference>
<dbReference type="InterPro" id="IPR036922">
    <property type="entry name" value="Rieske_2Fe-2S_sf"/>
</dbReference>
<keyword evidence="9" id="KW-1185">Reference proteome</keyword>
<dbReference type="GO" id="GO:0051537">
    <property type="term" value="F:2 iron, 2 sulfur cluster binding"/>
    <property type="evidence" value="ECO:0007669"/>
    <property type="project" value="UniProtKB-KW"/>
</dbReference>